<proteinExistence type="predicted"/>
<evidence type="ECO:0000256" key="5">
    <source>
        <dbReference type="SAM" id="MobiDB-lite"/>
    </source>
</evidence>
<feature type="domain" description="Mechanosensitive ion channel MscS" evidence="8">
    <location>
        <begin position="400"/>
        <end position="466"/>
    </location>
</feature>
<dbReference type="PANTHER" id="PTHR30566:SF25">
    <property type="entry name" value="INNER MEMBRANE PROTEIN"/>
    <property type="match status" value="1"/>
</dbReference>
<dbReference type="Proteomes" id="UP000770785">
    <property type="component" value="Unassembled WGS sequence"/>
</dbReference>
<gene>
    <name evidence="9" type="ORF">GGR27_003886</name>
</gene>
<dbReference type="InterPro" id="IPR023408">
    <property type="entry name" value="MscS_beta-dom_sf"/>
</dbReference>
<feature type="region of interest" description="Disordered" evidence="5">
    <location>
        <begin position="132"/>
        <end position="151"/>
    </location>
</feature>
<dbReference type="InterPro" id="IPR006685">
    <property type="entry name" value="MscS_channel_2nd"/>
</dbReference>
<evidence type="ECO:0000259" key="8">
    <source>
        <dbReference type="Pfam" id="PF00924"/>
    </source>
</evidence>
<evidence type="ECO:0000256" key="6">
    <source>
        <dbReference type="SAM" id="Phobius"/>
    </source>
</evidence>
<feature type="transmembrane region" description="Helical" evidence="6">
    <location>
        <begin position="297"/>
        <end position="319"/>
    </location>
</feature>
<evidence type="ECO:0000313" key="10">
    <source>
        <dbReference type="Proteomes" id="UP000770785"/>
    </source>
</evidence>
<dbReference type="InterPro" id="IPR010920">
    <property type="entry name" value="LSM_dom_sf"/>
</dbReference>
<evidence type="ECO:0000256" key="4">
    <source>
        <dbReference type="ARBA" id="ARBA00023136"/>
    </source>
</evidence>
<dbReference type="Gene3D" id="1.10.287.1260">
    <property type="match status" value="1"/>
</dbReference>
<accession>A0ABX0XHP5</accession>
<dbReference type="RefSeq" id="WP_168040311.1">
    <property type="nucleotide sequence ID" value="NZ_JAATJH010000011.1"/>
</dbReference>
<organism evidence="9 10">
    <name type="scientific">Neolewinella antarctica</name>
    <dbReference type="NCBI Taxonomy" id="442734"/>
    <lineage>
        <taxon>Bacteria</taxon>
        <taxon>Pseudomonadati</taxon>
        <taxon>Bacteroidota</taxon>
        <taxon>Saprospiria</taxon>
        <taxon>Saprospirales</taxon>
        <taxon>Lewinellaceae</taxon>
        <taxon>Neolewinella</taxon>
    </lineage>
</organism>
<evidence type="ECO:0000256" key="2">
    <source>
        <dbReference type="ARBA" id="ARBA00022692"/>
    </source>
</evidence>
<keyword evidence="4 6" id="KW-0472">Membrane</keyword>
<dbReference type="SUPFAM" id="SSF50182">
    <property type="entry name" value="Sm-like ribonucleoproteins"/>
    <property type="match status" value="1"/>
</dbReference>
<dbReference type="EMBL" id="JAATJH010000011">
    <property type="protein sequence ID" value="NJC28363.1"/>
    <property type="molecule type" value="Genomic_DNA"/>
</dbReference>
<keyword evidence="7" id="KW-0732">Signal</keyword>
<feature type="transmembrane region" description="Helical" evidence="6">
    <location>
        <begin position="228"/>
        <end position="248"/>
    </location>
</feature>
<evidence type="ECO:0000313" key="9">
    <source>
        <dbReference type="EMBL" id="NJC28363.1"/>
    </source>
</evidence>
<dbReference type="PANTHER" id="PTHR30566">
    <property type="entry name" value="YNAI-RELATED MECHANOSENSITIVE ION CHANNEL"/>
    <property type="match status" value="1"/>
</dbReference>
<feature type="compositionally biased region" description="Polar residues" evidence="5">
    <location>
        <begin position="139"/>
        <end position="148"/>
    </location>
</feature>
<comment type="subcellular location">
    <subcellularLocation>
        <location evidence="1">Membrane</location>
    </subcellularLocation>
</comment>
<feature type="chain" id="PRO_5047150631" evidence="7">
    <location>
        <begin position="20"/>
        <end position="572"/>
    </location>
</feature>
<feature type="transmembrane region" description="Helical" evidence="6">
    <location>
        <begin position="351"/>
        <end position="372"/>
    </location>
</feature>
<keyword evidence="2 6" id="KW-0812">Transmembrane</keyword>
<feature type="transmembrane region" description="Helical" evidence="6">
    <location>
        <begin position="378"/>
        <end position="397"/>
    </location>
</feature>
<evidence type="ECO:0000256" key="1">
    <source>
        <dbReference type="ARBA" id="ARBA00004370"/>
    </source>
</evidence>
<keyword evidence="10" id="KW-1185">Reference proteome</keyword>
<reference evidence="9 10" key="1">
    <citation type="submission" date="2020-03" db="EMBL/GenBank/DDBJ databases">
        <title>Genomic Encyclopedia of Type Strains, Phase IV (KMG-IV): sequencing the most valuable type-strain genomes for metagenomic binning, comparative biology and taxonomic classification.</title>
        <authorList>
            <person name="Goeker M."/>
        </authorList>
    </citation>
    <scope>NUCLEOTIDE SEQUENCE [LARGE SCALE GENOMIC DNA]</scope>
    <source>
        <strain evidence="9 10">DSM 105096</strain>
    </source>
</reference>
<keyword evidence="3 6" id="KW-1133">Transmembrane helix</keyword>
<evidence type="ECO:0000256" key="7">
    <source>
        <dbReference type="SAM" id="SignalP"/>
    </source>
</evidence>
<protein>
    <submittedName>
        <fullName evidence="9">Small-conductance mechanosensitive channel</fullName>
    </submittedName>
</protein>
<evidence type="ECO:0000256" key="3">
    <source>
        <dbReference type="ARBA" id="ARBA00022989"/>
    </source>
</evidence>
<dbReference type="Gene3D" id="2.30.30.60">
    <property type="match status" value="1"/>
</dbReference>
<sequence length="572" mass="63571">MLKFTHLFLLLVSATSLVAQQGDDDLPTRDSIFEYAADREISNTLGEYNAAYYQVDELNPGLAPRPDGMSLRTPQATLELFIKQARKNNYGLAAQALNLNLLPADLQKSEAATLAEKLHYVIRQRVPISWGDLPDRPDGQTNRSTTQEAIAGEPRRTINFGSLDVDGRKVTLSLQRLRVKETPPVWVISAETTENIEALYTAYGPTWLNRVMPEWAEQRVLGVKVWKLVGLVVFALLCYLAALLIYRFVAWLVGQSDAEWVNDLGDKMATPISLAGGSLLFYIVMNDLLKIAGGWSPYLYSLLLAVVILSLTWLIMRVIDYAIERIRDLKVADVSDEDNLESRRLLTYISVGRWVLTTIVVMVGISVIVGQFPQLRNLGVSLIASAGIATVVLGIAAQSTLGNVVAGLQIAITKPARIGDSIITSNGEYGTVEDIRFTYLVVKTWEARRLVIPLKYFIDHPFQNWSMNDPHMLKPIVLYADFGVDVERIREKFIGLCKANEHYDGESEPSVQVVGSDKEALKIRCLTSAKDAPSAWTLHVELREAMVKWLAGLDGGGNLARERVQVISEGEQ</sequence>
<name>A0ABX0XHP5_9BACT</name>
<comment type="caution">
    <text evidence="9">The sequence shown here is derived from an EMBL/GenBank/DDBJ whole genome shotgun (WGS) entry which is preliminary data.</text>
</comment>
<feature type="signal peptide" evidence="7">
    <location>
        <begin position="1"/>
        <end position="19"/>
    </location>
</feature>
<dbReference type="Pfam" id="PF00924">
    <property type="entry name" value="MS_channel_2nd"/>
    <property type="match status" value="1"/>
</dbReference>